<organism evidence="1 2">
    <name type="scientific">Trifolium medium</name>
    <dbReference type="NCBI Taxonomy" id="97028"/>
    <lineage>
        <taxon>Eukaryota</taxon>
        <taxon>Viridiplantae</taxon>
        <taxon>Streptophyta</taxon>
        <taxon>Embryophyta</taxon>
        <taxon>Tracheophyta</taxon>
        <taxon>Spermatophyta</taxon>
        <taxon>Magnoliopsida</taxon>
        <taxon>eudicotyledons</taxon>
        <taxon>Gunneridae</taxon>
        <taxon>Pentapetalae</taxon>
        <taxon>rosids</taxon>
        <taxon>fabids</taxon>
        <taxon>Fabales</taxon>
        <taxon>Fabaceae</taxon>
        <taxon>Papilionoideae</taxon>
        <taxon>50 kb inversion clade</taxon>
        <taxon>NPAAA clade</taxon>
        <taxon>Hologalegina</taxon>
        <taxon>IRL clade</taxon>
        <taxon>Trifolieae</taxon>
        <taxon>Trifolium</taxon>
    </lineage>
</organism>
<dbReference type="AlphaFoldDB" id="A0A392SS70"/>
<accession>A0A392SS70</accession>
<reference evidence="1 2" key="1">
    <citation type="journal article" date="2018" name="Front. Plant Sci.">
        <title>Red Clover (Trifolium pratense) and Zigzag Clover (T. medium) - A Picture of Genomic Similarities and Differences.</title>
        <authorList>
            <person name="Dluhosova J."/>
            <person name="Istvanek J."/>
            <person name="Nedelnik J."/>
            <person name="Repkova J."/>
        </authorList>
    </citation>
    <scope>NUCLEOTIDE SEQUENCE [LARGE SCALE GENOMIC DNA]</scope>
    <source>
        <strain evidence="2">cv. 10/8</strain>
        <tissue evidence="1">Leaf</tissue>
    </source>
</reference>
<keyword evidence="2" id="KW-1185">Reference proteome</keyword>
<proteinExistence type="predicted"/>
<name>A0A392SS70_9FABA</name>
<protein>
    <submittedName>
        <fullName evidence="1">Uncharacterized protein</fullName>
    </submittedName>
</protein>
<sequence>MKSAGMISPIPPWQPFWDWKMCYSLNKAVADIVVEAFAGIVVEALDSGKHWRRA</sequence>
<dbReference type="EMBL" id="LXQA010423502">
    <property type="protein sequence ID" value="MCI50885.1"/>
    <property type="molecule type" value="Genomic_DNA"/>
</dbReference>
<comment type="caution">
    <text evidence="1">The sequence shown here is derived from an EMBL/GenBank/DDBJ whole genome shotgun (WGS) entry which is preliminary data.</text>
</comment>
<evidence type="ECO:0000313" key="2">
    <source>
        <dbReference type="Proteomes" id="UP000265520"/>
    </source>
</evidence>
<dbReference type="Proteomes" id="UP000265520">
    <property type="component" value="Unassembled WGS sequence"/>
</dbReference>
<evidence type="ECO:0000313" key="1">
    <source>
        <dbReference type="EMBL" id="MCI50885.1"/>
    </source>
</evidence>